<dbReference type="Gene3D" id="1.25.40.10">
    <property type="entry name" value="Tetratricopeptide repeat domain"/>
    <property type="match status" value="2"/>
</dbReference>
<dbReference type="InterPro" id="IPR002182">
    <property type="entry name" value="NB-ARC"/>
</dbReference>
<dbReference type="SUPFAM" id="SSF52540">
    <property type="entry name" value="P-loop containing nucleoside triphosphate hydrolases"/>
    <property type="match status" value="1"/>
</dbReference>
<dbReference type="EMBL" id="BAABHK010000004">
    <property type="protein sequence ID" value="GAA4625834.1"/>
    <property type="molecule type" value="Genomic_DNA"/>
</dbReference>
<dbReference type="PANTHER" id="PTHR46082:SF6">
    <property type="entry name" value="AAA+ ATPASE DOMAIN-CONTAINING PROTEIN-RELATED"/>
    <property type="match status" value="1"/>
</dbReference>
<sequence length="742" mass="79579">MDGNVTGIVSLGAGSTNVQNILAMLPAEALRPVEQVAAPRSLVNVPFHSQVFVGREEELAALEEALAEPGGVVLAAVHGLGGVGKSTLAAHYAAACARRFNPVWWITADSTSAVETGLASLAIGLQPELTRLLPSEALAQRAIAWLAAHDEWLLVLDNVTDPADIAPLLGRALTGRVLVTSRLAEGWHRLAAPLVRLDVLSESQAVDLLTQIAGYGRSGADLDSTGLDGAVELVRDLGCLPLAVEQAAAYLHQTRLSPREYLALLAEQPAVVFDQAARGADAERTIARIWRTTFDRLADVPLAGGLLRILAWYGAEAIPQSLLDRVAEPSRLREALGSLAAYNMIGLGADAVTVHRLVQAVARTPDPADPHRQESDIATARDGAIVLLELSAPTDAFDPAGWPTWRTLLPHVAALLDRLPPDTGEIVTADLFNRTGLFLNMQGAPSHAIAYIRRAHEIYLRHFGDDHPATLTVRHNLGSTYAEIGALDQAVPLLQQVVAGREQMLRTDHPDILASRNNLAGAYRRAGNLRQAIALYEQTLADYERVRGVDHRDTLIARGNLASIHLDADDIEQALPLLERAHADSQRLLGPEHPATLTARNNLAIGYQKCGNERAIELCGQVLADAERVLGADHPNTLTARGNLAHACQATDAERAIGLYERVVSDSERVLGTDHPDTLTARRNLAHACRAAGDLPRAFELYQQALADAVRILGPTDQRTAALAAYMMEAALESSRRGADGT</sequence>
<dbReference type="Pfam" id="PF00931">
    <property type="entry name" value="NB-ARC"/>
    <property type="match status" value="1"/>
</dbReference>
<reference evidence="3" key="1">
    <citation type="journal article" date="2019" name="Int. J. Syst. Evol. Microbiol.">
        <title>The Global Catalogue of Microorganisms (GCM) 10K type strain sequencing project: providing services to taxonomists for standard genome sequencing and annotation.</title>
        <authorList>
            <consortium name="The Broad Institute Genomics Platform"/>
            <consortium name="The Broad Institute Genome Sequencing Center for Infectious Disease"/>
            <person name="Wu L."/>
            <person name="Ma J."/>
        </authorList>
    </citation>
    <scope>NUCLEOTIDE SEQUENCE [LARGE SCALE GENOMIC DNA]</scope>
    <source>
        <strain evidence="3">JCM 17939</strain>
    </source>
</reference>
<dbReference type="InterPro" id="IPR027417">
    <property type="entry name" value="P-loop_NTPase"/>
</dbReference>
<name>A0ABP8U7Q3_9ACTN</name>
<dbReference type="Pfam" id="PF13374">
    <property type="entry name" value="TPR_10"/>
    <property type="match status" value="1"/>
</dbReference>
<comment type="caution">
    <text evidence="2">The sequence shown here is derived from an EMBL/GenBank/DDBJ whole genome shotgun (WGS) entry which is preliminary data.</text>
</comment>
<dbReference type="Pfam" id="PF13424">
    <property type="entry name" value="TPR_12"/>
    <property type="match status" value="3"/>
</dbReference>
<evidence type="ECO:0000313" key="3">
    <source>
        <dbReference type="Proteomes" id="UP001501442"/>
    </source>
</evidence>
<evidence type="ECO:0000313" key="2">
    <source>
        <dbReference type="EMBL" id="GAA4625834.1"/>
    </source>
</evidence>
<dbReference type="InterPro" id="IPR011990">
    <property type="entry name" value="TPR-like_helical_dom_sf"/>
</dbReference>
<evidence type="ECO:0000259" key="1">
    <source>
        <dbReference type="Pfam" id="PF00931"/>
    </source>
</evidence>
<gene>
    <name evidence="2" type="primary">fxsT</name>
    <name evidence="2" type="ORF">GCM10023196_031560</name>
</gene>
<dbReference type="InterPro" id="IPR053137">
    <property type="entry name" value="NLR-like"/>
</dbReference>
<dbReference type="Proteomes" id="UP001501442">
    <property type="component" value="Unassembled WGS sequence"/>
</dbReference>
<keyword evidence="3" id="KW-1185">Reference proteome</keyword>
<protein>
    <submittedName>
        <fullName evidence="2">FxSxx-COOH system tetratricopeptide repeat protein</fullName>
    </submittedName>
</protein>
<organism evidence="2 3">
    <name type="scientific">Actinoallomurus vinaceus</name>
    <dbReference type="NCBI Taxonomy" id="1080074"/>
    <lineage>
        <taxon>Bacteria</taxon>
        <taxon>Bacillati</taxon>
        <taxon>Actinomycetota</taxon>
        <taxon>Actinomycetes</taxon>
        <taxon>Streptosporangiales</taxon>
        <taxon>Thermomonosporaceae</taxon>
        <taxon>Actinoallomurus</taxon>
    </lineage>
</organism>
<feature type="domain" description="NB-ARC" evidence="1">
    <location>
        <begin position="56"/>
        <end position="214"/>
    </location>
</feature>
<dbReference type="RefSeq" id="WP_345431550.1">
    <property type="nucleotide sequence ID" value="NZ_BAABHK010000004.1"/>
</dbReference>
<dbReference type="Gene3D" id="3.40.50.300">
    <property type="entry name" value="P-loop containing nucleotide triphosphate hydrolases"/>
    <property type="match status" value="1"/>
</dbReference>
<dbReference type="SUPFAM" id="SSF48452">
    <property type="entry name" value="TPR-like"/>
    <property type="match status" value="3"/>
</dbReference>
<dbReference type="PRINTS" id="PR00364">
    <property type="entry name" value="DISEASERSIST"/>
</dbReference>
<accession>A0ABP8U7Q3</accession>
<dbReference type="PANTHER" id="PTHR46082">
    <property type="entry name" value="ATP/GTP-BINDING PROTEIN-RELATED"/>
    <property type="match status" value="1"/>
</dbReference>
<proteinExistence type="predicted"/>